<dbReference type="InterPro" id="IPR013154">
    <property type="entry name" value="ADH-like_N"/>
</dbReference>
<comment type="caution">
    <text evidence="4">The sequence shown here is derived from an EMBL/GenBank/DDBJ whole genome shotgun (WGS) entry which is preliminary data.</text>
</comment>
<dbReference type="SUPFAM" id="SSF50129">
    <property type="entry name" value="GroES-like"/>
    <property type="match status" value="1"/>
</dbReference>
<keyword evidence="2" id="KW-0560">Oxidoreductase</keyword>
<evidence type="ECO:0000313" key="5">
    <source>
        <dbReference type="Proteomes" id="UP000647587"/>
    </source>
</evidence>
<evidence type="ECO:0000313" key="4">
    <source>
        <dbReference type="EMBL" id="GGK33857.1"/>
    </source>
</evidence>
<organism evidence="4 5">
    <name type="scientific">Deinococcus malanensis</name>
    <dbReference type="NCBI Taxonomy" id="1706855"/>
    <lineage>
        <taxon>Bacteria</taxon>
        <taxon>Thermotogati</taxon>
        <taxon>Deinococcota</taxon>
        <taxon>Deinococci</taxon>
        <taxon>Deinococcales</taxon>
        <taxon>Deinococcaceae</taxon>
        <taxon>Deinococcus</taxon>
    </lineage>
</organism>
<proteinExistence type="predicted"/>
<accession>A0ABQ2EZ98</accession>
<sequence>MQAVILNAPGPPEALTLQTCPVPVPTPGWVLIRVRAFGLNQSELHLRLGVAENAAIPIIPGIKAVGVVTDCPGGEFQVGHQVATMMGGIGRQLDGGYAEYTCVPAGQVIPFRSDLNWATLGASAAHPIRVSGSGAPEPGGPIRVIRHSSMRGSAGNAGVPVPSTIIPPLMTKAPMVSPSRVQCASKEPPCGLSSKGRTAALCLAPTYDPTAGAAAGFRAGQNR</sequence>
<dbReference type="EMBL" id="BMPP01000013">
    <property type="protein sequence ID" value="GGK33857.1"/>
    <property type="molecule type" value="Genomic_DNA"/>
</dbReference>
<evidence type="ECO:0000256" key="1">
    <source>
        <dbReference type="ARBA" id="ARBA00022857"/>
    </source>
</evidence>
<dbReference type="Gene3D" id="3.90.180.10">
    <property type="entry name" value="Medium-chain alcohol dehydrogenases, catalytic domain"/>
    <property type="match status" value="1"/>
</dbReference>
<keyword evidence="5" id="KW-1185">Reference proteome</keyword>
<protein>
    <recommendedName>
        <fullName evidence="3">Alcohol dehydrogenase-like N-terminal domain-containing protein</fullName>
    </recommendedName>
</protein>
<evidence type="ECO:0000256" key="2">
    <source>
        <dbReference type="ARBA" id="ARBA00023002"/>
    </source>
</evidence>
<dbReference type="PANTHER" id="PTHR48106">
    <property type="entry name" value="QUINONE OXIDOREDUCTASE PIG3-RELATED"/>
    <property type="match status" value="1"/>
</dbReference>
<dbReference type="Proteomes" id="UP000647587">
    <property type="component" value="Unassembled WGS sequence"/>
</dbReference>
<name>A0ABQ2EZ98_9DEIO</name>
<dbReference type="InterPro" id="IPR011032">
    <property type="entry name" value="GroES-like_sf"/>
</dbReference>
<reference evidence="5" key="1">
    <citation type="journal article" date="2019" name="Int. J. Syst. Evol. Microbiol.">
        <title>The Global Catalogue of Microorganisms (GCM) 10K type strain sequencing project: providing services to taxonomists for standard genome sequencing and annotation.</title>
        <authorList>
            <consortium name="The Broad Institute Genomics Platform"/>
            <consortium name="The Broad Institute Genome Sequencing Center for Infectious Disease"/>
            <person name="Wu L."/>
            <person name="Ma J."/>
        </authorList>
    </citation>
    <scope>NUCLEOTIDE SEQUENCE [LARGE SCALE GENOMIC DNA]</scope>
    <source>
        <strain evidence="5">JCM 30331</strain>
    </source>
</reference>
<evidence type="ECO:0000259" key="3">
    <source>
        <dbReference type="Pfam" id="PF08240"/>
    </source>
</evidence>
<dbReference type="Pfam" id="PF08240">
    <property type="entry name" value="ADH_N"/>
    <property type="match status" value="1"/>
</dbReference>
<keyword evidence="1" id="KW-0521">NADP</keyword>
<dbReference type="PANTHER" id="PTHR48106:SF18">
    <property type="entry name" value="QUINONE OXIDOREDUCTASE PIG3"/>
    <property type="match status" value="1"/>
</dbReference>
<gene>
    <name evidence="4" type="ORF">GCM10008955_29910</name>
</gene>
<feature type="domain" description="Alcohol dehydrogenase-like N-terminal" evidence="3">
    <location>
        <begin position="27"/>
        <end position="111"/>
    </location>
</feature>